<feature type="region of interest" description="Disordered" evidence="2">
    <location>
        <begin position="183"/>
        <end position="205"/>
    </location>
</feature>
<dbReference type="Pfam" id="PF00071">
    <property type="entry name" value="Ras"/>
    <property type="match status" value="1"/>
</dbReference>
<dbReference type="InterPro" id="IPR027417">
    <property type="entry name" value="P-loop_NTPase"/>
</dbReference>
<feature type="region of interest" description="Disordered" evidence="2">
    <location>
        <begin position="445"/>
        <end position="514"/>
    </location>
</feature>
<evidence type="ECO:0000313" key="4">
    <source>
        <dbReference type="Proteomes" id="UP000623687"/>
    </source>
</evidence>
<dbReference type="RefSeq" id="XP_036633904.1">
    <property type="nucleotide sequence ID" value="XM_036772431.1"/>
</dbReference>
<evidence type="ECO:0000313" key="3">
    <source>
        <dbReference type="EMBL" id="KAF7436005.1"/>
    </source>
</evidence>
<name>A0A8H7A4N6_PLEOS</name>
<feature type="compositionally biased region" description="Low complexity" evidence="2">
    <location>
        <begin position="445"/>
        <end position="454"/>
    </location>
</feature>
<protein>
    <submittedName>
        <fullName evidence="3">Uncharacterized protein</fullName>
    </submittedName>
</protein>
<keyword evidence="4" id="KW-1185">Reference proteome</keyword>
<dbReference type="GO" id="GO:0005525">
    <property type="term" value="F:GTP binding"/>
    <property type="evidence" value="ECO:0007669"/>
    <property type="project" value="InterPro"/>
</dbReference>
<dbReference type="InterPro" id="IPR001806">
    <property type="entry name" value="Small_GTPase"/>
</dbReference>
<dbReference type="PANTHER" id="PTHR47978">
    <property type="match status" value="1"/>
</dbReference>
<dbReference type="CDD" id="cd00154">
    <property type="entry name" value="Rab"/>
    <property type="match status" value="1"/>
</dbReference>
<dbReference type="PROSITE" id="PS51419">
    <property type="entry name" value="RAB"/>
    <property type="match status" value="1"/>
</dbReference>
<dbReference type="OrthoDB" id="2976116at2759"/>
<reference evidence="3" key="1">
    <citation type="submission" date="2019-07" db="EMBL/GenBank/DDBJ databases">
        <authorList>
            <person name="Palmer J.M."/>
        </authorList>
    </citation>
    <scope>NUCLEOTIDE SEQUENCE</scope>
    <source>
        <strain evidence="3">PC9</strain>
    </source>
</reference>
<gene>
    <name evidence="3" type="ORF">PC9H_002831</name>
</gene>
<accession>A0A8H7A4N6</accession>
<dbReference type="Proteomes" id="UP000623687">
    <property type="component" value="Unassembled WGS sequence"/>
</dbReference>
<dbReference type="Gene3D" id="3.40.50.300">
    <property type="entry name" value="P-loop containing nucleotide triphosphate hydrolases"/>
    <property type="match status" value="1"/>
</dbReference>
<evidence type="ECO:0000256" key="2">
    <source>
        <dbReference type="SAM" id="MobiDB-lite"/>
    </source>
</evidence>
<dbReference type="GeneID" id="59372649"/>
<feature type="compositionally biased region" description="Basic and acidic residues" evidence="2">
    <location>
        <begin position="482"/>
        <end position="494"/>
    </location>
</feature>
<dbReference type="EMBL" id="JACETU010000002">
    <property type="protein sequence ID" value="KAF7436005.1"/>
    <property type="molecule type" value="Genomic_DNA"/>
</dbReference>
<dbReference type="SMART" id="SM00175">
    <property type="entry name" value="RAB"/>
    <property type="match status" value="1"/>
</dbReference>
<proteinExistence type="predicted"/>
<feature type="compositionally biased region" description="Low complexity" evidence="2">
    <location>
        <begin position="286"/>
        <end position="296"/>
    </location>
</feature>
<sequence>MAQYSHSPRATHSSCTACLHDSELGLDARVVVMGSSGASPCSFFFFFFSSVRGRPSCSLLVAHGERRAGVGKTTLIRRYTYAQNGFEFEEEPRGGPTTAPSFVTKKAHVGRTVVRLQLWDTPGQLRFRTMAPMYYRDADAALLLYDTTSPATFDSIRVWLEALKNTAPHILVYVVGITHPKLKAGTNAPPPPSSSSSPSSMGMAFNHTHLTPELARWLVSAWFPPASPAATPAAAAAPPPSPAARRVARFASYFRLPFRALSAPAAPPVDTPADAAQRARPRPRPRVSSACSPSPSPPMAMEMEMAMSVHSPPFSASAMLRQHGARCASLTQMRRTQSELLPHRAPAAQRTVDALAATSKSVYHSRSVSSLASLRYAAAAPGPDDEAASEAFSNININININSLPNKIEFVECALDDKCGIDGLFQHLLSSIADRAHTDAASSDVVSVSSRGSTPSPPSTPLSRSVLHPCYPPSEAEAEAEEKEKEKEKEIQNHDDDDDDDYYAPEAFPSWRPF</sequence>
<dbReference type="SMART" id="SM00174">
    <property type="entry name" value="RHO"/>
    <property type="match status" value="1"/>
</dbReference>
<dbReference type="VEuPathDB" id="FungiDB:PC9H_002831"/>
<dbReference type="AlphaFoldDB" id="A0A8H7A4N6"/>
<dbReference type="SUPFAM" id="SSF52540">
    <property type="entry name" value="P-loop containing nucleoside triphosphate hydrolases"/>
    <property type="match status" value="1"/>
</dbReference>
<comment type="caution">
    <text evidence="3">The sequence shown here is derived from an EMBL/GenBank/DDBJ whole genome shotgun (WGS) entry which is preliminary data.</text>
</comment>
<evidence type="ECO:0000256" key="1">
    <source>
        <dbReference type="ARBA" id="ARBA00022741"/>
    </source>
</evidence>
<feature type="region of interest" description="Disordered" evidence="2">
    <location>
        <begin position="265"/>
        <end position="296"/>
    </location>
</feature>
<keyword evidence="1" id="KW-0547">Nucleotide-binding</keyword>
<dbReference type="GO" id="GO:0003924">
    <property type="term" value="F:GTPase activity"/>
    <property type="evidence" value="ECO:0007669"/>
    <property type="project" value="InterPro"/>
</dbReference>
<organism evidence="3 4">
    <name type="scientific">Pleurotus ostreatus</name>
    <name type="common">Oyster mushroom</name>
    <name type="synonym">White-rot fungus</name>
    <dbReference type="NCBI Taxonomy" id="5322"/>
    <lineage>
        <taxon>Eukaryota</taxon>
        <taxon>Fungi</taxon>
        <taxon>Dikarya</taxon>
        <taxon>Basidiomycota</taxon>
        <taxon>Agaricomycotina</taxon>
        <taxon>Agaricomycetes</taxon>
        <taxon>Agaricomycetidae</taxon>
        <taxon>Agaricales</taxon>
        <taxon>Pleurotineae</taxon>
        <taxon>Pleurotaceae</taxon>
        <taxon>Pleurotus</taxon>
    </lineage>
</organism>